<dbReference type="GO" id="GO:0008234">
    <property type="term" value="F:cysteine-type peptidase activity"/>
    <property type="evidence" value="ECO:0007669"/>
    <property type="project" value="InterPro"/>
</dbReference>
<gene>
    <name evidence="2" type="ORF">CLV41_10434</name>
</gene>
<organism evidence="2 3">
    <name type="scientific">Roseibium marinum</name>
    <dbReference type="NCBI Taxonomy" id="281252"/>
    <lineage>
        <taxon>Bacteria</taxon>
        <taxon>Pseudomonadati</taxon>
        <taxon>Pseudomonadota</taxon>
        <taxon>Alphaproteobacteria</taxon>
        <taxon>Hyphomicrobiales</taxon>
        <taxon>Stappiaceae</taxon>
        <taxon>Roseibium</taxon>
    </lineage>
</organism>
<dbReference type="EMBL" id="PPCN01000004">
    <property type="protein sequence ID" value="POF31472.1"/>
    <property type="molecule type" value="Genomic_DNA"/>
</dbReference>
<keyword evidence="2" id="KW-0645">Protease</keyword>
<dbReference type="AlphaFoldDB" id="A0A2S3UUS2"/>
<sequence length="691" mass="76371">MARGCAPGDTDLGKPPSTLFFGETRLLETSADVGDVRDYLYKPTLAGLAARIDPRNAAAPWWSDGRIRDQGSEGSCTAHALAGIIDHLRARDRMLNLPADAALPAEDRRSWASADMLYNIARFHDEFPGESYSGSSIRGALKAFYFNGACAEAVTRGLSGQQWHMTREILESARRVQLGAYYRVRPRLSDVHAALNEAGLVLASADLHPGWATDSGRIPFGEKKAEKKGRHAFILIGYTEEGFLVQNSWGTAWGDKGVALWSYEDWSANVVDMWVLRLAVQVTSQSTAVNPMSSRSRGLRIGEGAFDADSLRPATPPTRFDVLGHIASTSRGRLDRYGAYHVDPRTLQETVRILQDSPKYKHILVHFMGLQRHENATMTAIRDAVPVFKSNGIYPFFVTVENELSSTVHDMVEAEVERANVIAGLGESQEKDRRIEGRLSASALRIVEEIQRSSMSVVYGNGDGRLGEGLDILNDLFDALGDRHRRGEVSYHLSAHGFGASLLAALLSHTQHWSRHPVLSSISLYSPMLPVETVRQSFLERLAHPHDLPLSRRAHGEDAVIEHLDFYLQSAEAMEDDRPLPGYTGNWPQLWTRVLAIAERRANGDYAGMETGGISYCDIDKAWHANLLALGGPAKVLAGEPGVEIYPLDVPHRDFDLRTDVLDMLLKRILGEKPAAGFESAYEDRDSLLVE</sequence>
<dbReference type="Proteomes" id="UP000236959">
    <property type="component" value="Unassembled WGS sequence"/>
</dbReference>
<reference evidence="2 3" key="1">
    <citation type="submission" date="2018-01" db="EMBL/GenBank/DDBJ databases">
        <title>Genomic Encyclopedia of Archaeal and Bacterial Type Strains, Phase II (KMG-II): from individual species to whole genera.</title>
        <authorList>
            <person name="Goeker M."/>
        </authorList>
    </citation>
    <scope>NUCLEOTIDE SEQUENCE [LARGE SCALE GENOMIC DNA]</scope>
    <source>
        <strain evidence="2 3">DSM 17023</strain>
    </source>
</reference>
<keyword evidence="3" id="KW-1185">Reference proteome</keyword>
<evidence type="ECO:0000313" key="3">
    <source>
        <dbReference type="Proteomes" id="UP000236959"/>
    </source>
</evidence>
<accession>A0A2S3UUS2</accession>
<keyword evidence="2" id="KW-0378">Hydrolase</keyword>
<dbReference type="CDD" id="cd02619">
    <property type="entry name" value="Peptidase_C1"/>
    <property type="match status" value="1"/>
</dbReference>
<protein>
    <submittedName>
        <fullName evidence="2">Papain like protease</fullName>
    </submittedName>
</protein>
<dbReference type="InterPro" id="IPR038765">
    <property type="entry name" value="Papain-like_cys_pep_sf"/>
</dbReference>
<comment type="caution">
    <text evidence="2">The sequence shown here is derived from an EMBL/GenBank/DDBJ whole genome shotgun (WGS) entry which is preliminary data.</text>
</comment>
<dbReference type="InterPro" id="IPR000668">
    <property type="entry name" value="Peptidase_C1A_C"/>
</dbReference>
<dbReference type="Pfam" id="PF00112">
    <property type="entry name" value="Peptidase_C1"/>
    <property type="match status" value="1"/>
</dbReference>
<feature type="domain" description="Peptidase C1A papain C-terminal" evidence="1">
    <location>
        <begin position="181"/>
        <end position="258"/>
    </location>
</feature>
<evidence type="ECO:0000313" key="2">
    <source>
        <dbReference type="EMBL" id="POF31472.1"/>
    </source>
</evidence>
<dbReference type="SUPFAM" id="SSF54001">
    <property type="entry name" value="Cysteine proteinases"/>
    <property type="match status" value="1"/>
</dbReference>
<name>A0A2S3UUS2_9HYPH</name>
<dbReference type="OrthoDB" id="1491023at2"/>
<dbReference type="Gene3D" id="3.90.70.10">
    <property type="entry name" value="Cysteine proteinases"/>
    <property type="match status" value="1"/>
</dbReference>
<evidence type="ECO:0000259" key="1">
    <source>
        <dbReference type="Pfam" id="PF00112"/>
    </source>
</evidence>
<dbReference type="GO" id="GO:0006508">
    <property type="term" value="P:proteolysis"/>
    <property type="evidence" value="ECO:0007669"/>
    <property type="project" value="UniProtKB-KW"/>
</dbReference>
<proteinExistence type="predicted"/>